<dbReference type="Proteomes" id="UP001549291">
    <property type="component" value="Unassembled WGS sequence"/>
</dbReference>
<gene>
    <name evidence="1" type="ORF">ABIF63_000201</name>
</gene>
<dbReference type="EMBL" id="JBEPTQ010000001">
    <property type="protein sequence ID" value="MET4716098.1"/>
    <property type="molecule type" value="Genomic_DNA"/>
</dbReference>
<accession>A0ABV2RGP9</accession>
<organism evidence="1 2">
    <name type="scientific">Bradyrhizobium japonicum</name>
    <dbReference type="NCBI Taxonomy" id="375"/>
    <lineage>
        <taxon>Bacteria</taxon>
        <taxon>Pseudomonadati</taxon>
        <taxon>Pseudomonadota</taxon>
        <taxon>Alphaproteobacteria</taxon>
        <taxon>Hyphomicrobiales</taxon>
        <taxon>Nitrobacteraceae</taxon>
        <taxon>Bradyrhizobium</taxon>
    </lineage>
</organism>
<sequence length="190" mass="21898">MRTPPNQLPCWTERTNMPTTATFHSWLGTLFGHSESQVLLLLDNKTALQFLVAWSLFESKCFAGYVRAPDIAQYAQRTAPSIGPAALRDAAAHFHARYQDRKRFENLMHGHKDQRLLALLGRPFDELTSEDRLFLLVFVVFRYRNNIFHGNKGVESWLFYREQIQICVQAMQILVSHAEQTTPTMKDEAA</sequence>
<proteinExistence type="predicted"/>
<keyword evidence="2" id="KW-1185">Reference proteome</keyword>
<evidence type="ECO:0000313" key="2">
    <source>
        <dbReference type="Proteomes" id="UP001549291"/>
    </source>
</evidence>
<evidence type="ECO:0000313" key="1">
    <source>
        <dbReference type="EMBL" id="MET4716098.1"/>
    </source>
</evidence>
<name>A0ABV2RGP9_BRAJP</name>
<protein>
    <recommendedName>
        <fullName evidence="3">Apea-like HEPN domain-containing protein</fullName>
    </recommendedName>
</protein>
<evidence type="ECO:0008006" key="3">
    <source>
        <dbReference type="Google" id="ProtNLM"/>
    </source>
</evidence>
<comment type="caution">
    <text evidence="1">The sequence shown here is derived from an EMBL/GenBank/DDBJ whole genome shotgun (WGS) entry which is preliminary data.</text>
</comment>
<reference evidence="1 2" key="1">
    <citation type="submission" date="2024-06" db="EMBL/GenBank/DDBJ databases">
        <title>Genomic Encyclopedia of Type Strains, Phase V (KMG-V): Genome sequencing to study the core and pangenomes of soil and plant-associated prokaryotes.</title>
        <authorList>
            <person name="Whitman W."/>
        </authorList>
    </citation>
    <scope>NUCLEOTIDE SEQUENCE [LARGE SCALE GENOMIC DNA]</scope>
    <source>
        <strain evidence="1 2">USDA 160</strain>
    </source>
</reference>